<feature type="region of interest" description="Disordered" evidence="15">
    <location>
        <begin position="848"/>
        <end position="1030"/>
    </location>
</feature>
<dbReference type="GO" id="GO:0008270">
    <property type="term" value="F:zinc ion binding"/>
    <property type="evidence" value="ECO:0007669"/>
    <property type="project" value="UniProtKB-KW"/>
</dbReference>
<feature type="compositionally biased region" description="Polar residues" evidence="15">
    <location>
        <begin position="905"/>
        <end position="923"/>
    </location>
</feature>
<dbReference type="GO" id="GO:0005634">
    <property type="term" value="C:nucleus"/>
    <property type="evidence" value="ECO:0007669"/>
    <property type="project" value="UniProtKB-SubCell"/>
</dbReference>
<protein>
    <recommendedName>
        <fullName evidence="3 14">Histone acetyltransferase</fullName>
        <ecNumber evidence="3 14">2.3.1.48</ecNumber>
    </recommendedName>
</protein>
<evidence type="ECO:0000256" key="4">
    <source>
        <dbReference type="ARBA" id="ARBA00022679"/>
    </source>
</evidence>
<evidence type="ECO:0000256" key="11">
    <source>
        <dbReference type="ARBA" id="ARBA00045805"/>
    </source>
</evidence>
<comment type="catalytic activity">
    <reaction evidence="14">
        <text>L-lysyl-[protein] + acetyl-CoA = N(6)-acetyl-L-lysyl-[protein] + CoA + H(+)</text>
        <dbReference type="Rhea" id="RHEA:45948"/>
        <dbReference type="Rhea" id="RHEA-COMP:9752"/>
        <dbReference type="Rhea" id="RHEA-COMP:10731"/>
        <dbReference type="ChEBI" id="CHEBI:15378"/>
        <dbReference type="ChEBI" id="CHEBI:29969"/>
        <dbReference type="ChEBI" id="CHEBI:57287"/>
        <dbReference type="ChEBI" id="CHEBI:57288"/>
        <dbReference type="ChEBI" id="CHEBI:61930"/>
        <dbReference type="EC" id="2.3.1.48"/>
    </reaction>
</comment>
<proteinExistence type="inferred from homology"/>
<evidence type="ECO:0000256" key="6">
    <source>
        <dbReference type="ARBA" id="ARBA00022771"/>
    </source>
</evidence>
<dbReference type="EMBL" id="JAWDJX010000013">
    <property type="protein sequence ID" value="KAK3054147.1"/>
    <property type="molecule type" value="Genomic_DNA"/>
</dbReference>
<dbReference type="GO" id="GO:1990467">
    <property type="term" value="C:NuA3a histone acetyltransferase complex"/>
    <property type="evidence" value="ECO:0007669"/>
    <property type="project" value="TreeGrafter"/>
</dbReference>
<comment type="similarity">
    <text evidence="2 14">Belongs to the MYST (SAS/MOZ) family.</text>
</comment>
<dbReference type="SUPFAM" id="SSF55729">
    <property type="entry name" value="Acyl-CoA N-acyltransferases (Nat)"/>
    <property type="match status" value="1"/>
</dbReference>
<evidence type="ECO:0000256" key="1">
    <source>
        <dbReference type="ARBA" id="ARBA00004123"/>
    </source>
</evidence>
<feature type="region of interest" description="Disordered" evidence="15">
    <location>
        <begin position="1"/>
        <end position="117"/>
    </location>
</feature>
<sequence length="1030" mass="114556">MAVEDDMRDAEVAEELGDEDAPGEEDAEGEVVEDDAGSDADAEVAEEEDEDDGAGEVVGAVKTRSARSKGKQKAEETEESEAAPEDDGDDSDDDSSKAAEEDWEAADDAVEDEEVGNATASRCVFCDQDEEHDPGEEFEEYLACAVCGDNAHRHCAREAETLASDEDGTQWRCKGCVDNGLEADFQNVPELLSTNRRASAPRMARDLLPSARGGIKPDSHSVFNTLILDEDPMDGSRSLRKRKATSEVGDEPRPAIRKRRRPSAEDEEDELAVVATPAAVTFGLDGADRDEAESPRSRSGRPQRNLKRKNRARIIARDDGETKSIVVSIPVTVAQWDQIEREVVKKQRRRERDRQRRARNSRRTVTVEPEDLPQHIPVVQTSMYTNPFYAFPDRETDENKGKPYGGILTDAEADTLRTYPADNDREAFSTARTDAERRWKEKLAQSEETPARSKASGQPSKIKCINFGLYEIDTWHAAPYPEEYSRNKHLYICEFCLKYMSSDYVAWRHKLKCSAKHPPGDEIYRSKITNPETGVETTLSFFEVDGRRNPLYCQNLCLLAKLFLGSKTLYYDVEPFLFYIMTENDNFGCHFVGYFSKEKRGLGPPPPMNPHTSFDESQGAQVNGGADAEPEQNGVNAVLTNPGNNVSCILVLPVHMRRGFGRVLIEFSYLLTKVEGRTGSPEKPLSDMGLVSYRSYWRTVLCRLLLRYKEDSQNNEEPKVEKQISIAQIAKETGMTPDDIISTLEALRSLVKDPVTRAYALRLDYDYMREYVEKHEKKATITLDEDRLCWTPYVMGKPTSLLTLGEEAAQPLQTVAPREDPTQQLPDEPEEGVQQTLKVQNAEAFALQDDAHESTEPPDDDPKVNGTAMKQKERPPALALTPQPSFTSKPPSGSPTRRSPRKTPNGTTRDGSPTSFYSTSQPASAGPIPPTRFEVFPPVPGMGTAMKRRPGRPSRRGGARNSYGGTPARRSTARRTGRSPSAGGAVLRRMRSKLGESAISANEVEGDEVEVGAENEEDAPGEEEEEIKYE</sequence>
<dbReference type="GO" id="GO:0003712">
    <property type="term" value="F:transcription coregulator activity"/>
    <property type="evidence" value="ECO:0007669"/>
    <property type="project" value="TreeGrafter"/>
</dbReference>
<feature type="compositionally biased region" description="Acidic residues" evidence="15">
    <location>
        <begin position="1004"/>
        <end position="1030"/>
    </location>
</feature>
<keyword evidence="10 14" id="KW-0539">Nucleus</keyword>
<dbReference type="InterPro" id="IPR019787">
    <property type="entry name" value="Znf_PHD-finger"/>
</dbReference>
<feature type="compositionally biased region" description="Polar residues" evidence="15">
    <location>
        <begin position="610"/>
        <end position="621"/>
    </location>
</feature>
<feature type="domain" description="MYST-type HAT" evidence="17">
    <location>
        <begin position="457"/>
        <end position="792"/>
    </location>
</feature>
<evidence type="ECO:0000256" key="14">
    <source>
        <dbReference type="RuleBase" id="RU361211"/>
    </source>
</evidence>
<dbReference type="Pfam" id="PF16866">
    <property type="entry name" value="PHD_4"/>
    <property type="match status" value="1"/>
</dbReference>
<feature type="active site" description="Proton donor/acceptor" evidence="12">
    <location>
        <position position="682"/>
    </location>
</feature>
<dbReference type="PANTHER" id="PTHR10615">
    <property type="entry name" value="HISTONE ACETYLTRANSFERASE"/>
    <property type="match status" value="1"/>
</dbReference>
<feature type="region of interest" description="Disordered" evidence="15">
    <location>
        <begin position="426"/>
        <end position="458"/>
    </location>
</feature>
<keyword evidence="18" id="KW-0012">Acyltransferase</keyword>
<accession>A0AAJ0GDT6</accession>
<evidence type="ECO:0000259" key="17">
    <source>
        <dbReference type="PROSITE" id="PS51726"/>
    </source>
</evidence>
<comment type="caution">
    <text evidence="18">The sequence shown here is derived from an EMBL/GenBank/DDBJ whole genome shotgun (WGS) entry which is preliminary data.</text>
</comment>
<feature type="compositionally biased region" description="Acidic residues" evidence="15">
    <location>
        <begin position="1"/>
        <end position="54"/>
    </location>
</feature>
<comment type="subcellular location">
    <subcellularLocation>
        <location evidence="1 14">Nucleus</location>
    </subcellularLocation>
</comment>
<evidence type="ECO:0000256" key="5">
    <source>
        <dbReference type="ARBA" id="ARBA00022723"/>
    </source>
</evidence>
<evidence type="ECO:0000256" key="10">
    <source>
        <dbReference type="ARBA" id="ARBA00023242"/>
    </source>
</evidence>
<feature type="region of interest" description="Disordered" evidence="15">
    <location>
        <begin position="602"/>
        <end position="632"/>
    </location>
</feature>
<keyword evidence="9" id="KW-0007">Acetylation</keyword>
<feature type="domain" description="PHD-type" evidence="16">
    <location>
        <begin position="120"/>
        <end position="179"/>
    </location>
</feature>
<feature type="compositionally biased region" description="Basic residues" evidence="15">
    <location>
        <begin position="298"/>
        <end position="314"/>
    </location>
</feature>
<dbReference type="Proteomes" id="UP001271007">
    <property type="component" value="Unassembled WGS sequence"/>
</dbReference>
<dbReference type="SUPFAM" id="SSF57903">
    <property type="entry name" value="FYVE/PHD zinc finger"/>
    <property type="match status" value="1"/>
</dbReference>
<evidence type="ECO:0000256" key="12">
    <source>
        <dbReference type="PIRSR" id="PIRSR602717-51"/>
    </source>
</evidence>
<dbReference type="AlphaFoldDB" id="A0AAJ0GDT6"/>
<keyword evidence="5" id="KW-0479">Metal-binding</keyword>
<keyword evidence="4 18" id="KW-0808">Transferase</keyword>
<dbReference type="InterPro" id="IPR036388">
    <property type="entry name" value="WH-like_DNA-bd_sf"/>
</dbReference>
<dbReference type="EC" id="2.3.1.48" evidence="3 14"/>
<keyword evidence="7" id="KW-0862">Zinc</keyword>
<dbReference type="PROSITE" id="PS50016">
    <property type="entry name" value="ZF_PHD_2"/>
    <property type="match status" value="1"/>
</dbReference>
<gene>
    <name evidence="18" type="primary">SAS3</name>
    <name evidence="18" type="ORF">LTR09_004925</name>
</gene>
<keyword evidence="6 13" id="KW-0863">Zinc-finger</keyword>
<feature type="compositionally biased region" description="Acidic residues" evidence="15">
    <location>
        <begin position="76"/>
        <end position="93"/>
    </location>
</feature>
<dbReference type="InterPro" id="IPR050603">
    <property type="entry name" value="MYST_HAT"/>
</dbReference>
<dbReference type="Gene3D" id="1.10.10.10">
    <property type="entry name" value="Winged helix-like DNA-binding domain superfamily/Winged helix DNA-binding domain"/>
    <property type="match status" value="1"/>
</dbReference>
<dbReference type="GO" id="GO:0004402">
    <property type="term" value="F:histone acetyltransferase activity"/>
    <property type="evidence" value="ECO:0007669"/>
    <property type="project" value="InterPro"/>
</dbReference>
<evidence type="ECO:0000313" key="19">
    <source>
        <dbReference type="Proteomes" id="UP001271007"/>
    </source>
</evidence>
<feature type="compositionally biased region" description="Acidic residues" evidence="15">
    <location>
        <begin position="101"/>
        <end position="115"/>
    </location>
</feature>
<dbReference type="InterPro" id="IPR002717">
    <property type="entry name" value="HAT_MYST-type"/>
</dbReference>
<name>A0AAJ0GDT6_9PEZI</name>
<feature type="compositionally biased region" description="Low complexity" evidence="15">
    <location>
        <begin position="887"/>
        <end position="897"/>
    </location>
</feature>
<evidence type="ECO:0000256" key="2">
    <source>
        <dbReference type="ARBA" id="ARBA00010107"/>
    </source>
</evidence>
<evidence type="ECO:0000313" key="18">
    <source>
        <dbReference type="EMBL" id="KAK3054147.1"/>
    </source>
</evidence>
<dbReference type="Gene3D" id="3.40.630.30">
    <property type="match status" value="1"/>
</dbReference>
<feature type="compositionally biased region" description="Basic and acidic residues" evidence="15">
    <location>
        <begin position="849"/>
        <end position="863"/>
    </location>
</feature>
<evidence type="ECO:0000256" key="13">
    <source>
        <dbReference type="PROSITE-ProRule" id="PRU00146"/>
    </source>
</evidence>
<feature type="compositionally biased region" description="Basic and acidic residues" evidence="15">
    <location>
        <begin position="286"/>
        <end position="296"/>
    </location>
</feature>
<dbReference type="Pfam" id="PF17772">
    <property type="entry name" value="zf-MYST"/>
    <property type="match status" value="1"/>
</dbReference>
<dbReference type="GO" id="GO:0003682">
    <property type="term" value="F:chromatin binding"/>
    <property type="evidence" value="ECO:0007669"/>
    <property type="project" value="TreeGrafter"/>
</dbReference>
<feature type="compositionally biased region" description="Basic and acidic residues" evidence="15">
    <location>
        <begin position="426"/>
        <end position="451"/>
    </location>
</feature>
<evidence type="ECO:0000256" key="9">
    <source>
        <dbReference type="ARBA" id="ARBA00022990"/>
    </source>
</evidence>
<dbReference type="FunFam" id="3.30.60.60:FF:000001">
    <property type="entry name" value="Histone acetyltransferase"/>
    <property type="match status" value="1"/>
</dbReference>
<feature type="region of interest" description="Disordered" evidence="15">
    <location>
        <begin position="344"/>
        <end position="367"/>
    </location>
</feature>
<keyword evidence="8" id="KW-0156">Chromatin regulator</keyword>
<dbReference type="GO" id="GO:0006357">
    <property type="term" value="P:regulation of transcription by RNA polymerase II"/>
    <property type="evidence" value="ECO:0007669"/>
    <property type="project" value="TreeGrafter"/>
</dbReference>
<feature type="region of interest" description="Disordered" evidence="15">
    <location>
        <begin position="227"/>
        <end position="315"/>
    </location>
</feature>
<evidence type="ECO:0000256" key="3">
    <source>
        <dbReference type="ARBA" id="ARBA00013184"/>
    </source>
</evidence>
<feature type="compositionally biased region" description="Basic residues" evidence="15">
    <location>
        <begin position="946"/>
        <end position="958"/>
    </location>
</feature>
<evidence type="ECO:0000256" key="8">
    <source>
        <dbReference type="ARBA" id="ARBA00022853"/>
    </source>
</evidence>
<evidence type="ECO:0000259" key="16">
    <source>
        <dbReference type="PROSITE" id="PS50016"/>
    </source>
</evidence>
<comment type="function">
    <text evidence="11">Catalytic component of the NuA4 histone acetyltransferase (HAT) complex which is involved in epigenetic transcriptional activation of selected genes principally by acetylation of nucleosomal histones H4, H3, H2B, H2A and H2A variant H2A.Z. Acetylates histone H4 to form H4K5ac, H4K8ac, H4K12ac and H4K16ac, histone H3 to form H3K14ac, and histone H2A to form H2AK4ac and H2AK7ac. The NuA4 complex is involved in the DNA damage response and is required for chromosome segregation. The NuA4 complex plays a direct role in repair of DNA double-strand breaks (DSBs) through homologous recombination. Recruitment to promoters depends on H3K4me. Also acetylates non-histone proteins. In addition to protein acetyltransferase, can use different acyl-CoA substrates, such as 2-hydroxyisobutanoyl-CoA (2-hydroxyisobutyryl-CoA) or (2E)-butenoyl-CoA (crotonyl-CoA), and is able to mediate protein 2-hydroxyisobutyrylation and crotonylation, respectively.</text>
</comment>
<dbReference type="InterPro" id="IPR011011">
    <property type="entry name" value="Znf_FYVE_PHD"/>
</dbReference>
<dbReference type="InterPro" id="IPR040706">
    <property type="entry name" value="Zf-MYST"/>
</dbReference>
<dbReference type="InterPro" id="IPR016181">
    <property type="entry name" value="Acyl_CoA_acyltransferase"/>
</dbReference>
<dbReference type="Gene3D" id="3.30.60.60">
    <property type="entry name" value="N-acetyl transferase-like"/>
    <property type="match status" value="1"/>
</dbReference>
<dbReference type="InterPro" id="IPR001965">
    <property type="entry name" value="Znf_PHD"/>
</dbReference>
<reference evidence="18" key="1">
    <citation type="submission" date="2023-04" db="EMBL/GenBank/DDBJ databases">
        <title>Black Yeasts Isolated from many extreme environments.</title>
        <authorList>
            <person name="Coleine C."/>
            <person name="Stajich J.E."/>
            <person name="Selbmann L."/>
        </authorList>
    </citation>
    <scope>NUCLEOTIDE SEQUENCE</scope>
    <source>
        <strain evidence="18">CCFEE 5312</strain>
    </source>
</reference>
<evidence type="ECO:0000256" key="7">
    <source>
        <dbReference type="ARBA" id="ARBA00022833"/>
    </source>
</evidence>
<feature type="compositionally biased region" description="Basic and acidic residues" evidence="15">
    <location>
        <begin position="344"/>
        <end position="354"/>
    </location>
</feature>
<dbReference type="PROSITE" id="PS51726">
    <property type="entry name" value="MYST_HAT"/>
    <property type="match status" value="1"/>
</dbReference>
<keyword evidence="19" id="KW-1185">Reference proteome</keyword>
<dbReference type="Pfam" id="PF01853">
    <property type="entry name" value="MOZ_SAS"/>
    <property type="match status" value="2"/>
</dbReference>
<dbReference type="PANTHER" id="PTHR10615:SF161">
    <property type="entry name" value="HISTONE ACETYLTRANSFERASE KAT7"/>
    <property type="match status" value="1"/>
</dbReference>
<evidence type="ECO:0000256" key="15">
    <source>
        <dbReference type="SAM" id="MobiDB-lite"/>
    </source>
</evidence>
<organism evidence="18 19">
    <name type="scientific">Extremus antarcticus</name>
    <dbReference type="NCBI Taxonomy" id="702011"/>
    <lineage>
        <taxon>Eukaryota</taxon>
        <taxon>Fungi</taxon>
        <taxon>Dikarya</taxon>
        <taxon>Ascomycota</taxon>
        <taxon>Pezizomycotina</taxon>
        <taxon>Dothideomycetes</taxon>
        <taxon>Dothideomycetidae</taxon>
        <taxon>Mycosphaerellales</taxon>
        <taxon>Extremaceae</taxon>
        <taxon>Extremus</taxon>
    </lineage>
</organism>
<dbReference type="SMART" id="SM00249">
    <property type="entry name" value="PHD"/>
    <property type="match status" value="1"/>
</dbReference>